<name>A0AAD5RPU6_9PEZI</name>
<dbReference type="PANTHER" id="PTHR39602:SF2">
    <property type="entry name" value="ACW-9"/>
    <property type="match status" value="1"/>
</dbReference>
<keyword evidence="3" id="KW-1185">Reference proteome</keyword>
<accession>A0AAD5RPU6</accession>
<evidence type="ECO:0000256" key="1">
    <source>
        <dbReference type="SAM" id="SignalP"/>
    </source>
</evidence>
<evidence type="ECO:0000313" key="2">
    <source>
        <dbReference type="EMBL" id="KAJ2896075.1"/>
    </source>
</evidence>
<dbReference type="AlphaFoldDB" id="A0AAD5RPU6"/>
<dbReference type="EMBL" id="JAKWBI020000355">
    <property type="protein sequence ID" value="KAJ2896075.1"/>
    <property type="molecule type" value="Genomic_DNA"/>
</dbReference>
<protein>
    <recommendedName>
        <fullName evidence="4">Small secreted protein</fullName>
    </recommendedName>
</protein>
<reference evidence="2" key="1">
    <citation type="submission" date="2022-07" db="EMBL/GenBank/DDBJ databases">
        <title>Draft genome sequence of Zalerion maritima ATCC 34329, a (micro)plastics degrading marine fungus.</title>
        <authorList>
            <person name="Paco A."/>
            <person name="Goncalves M.F.M."/>
            <person name="Rocha-Santos T.A.P."/>
            <person name="Alves A."/>
        </authorList>
    </citation>
    <scope>NUCLEOTIDE SEQUENCE</scope>
    <source>
        <strain evidence="2">ATCC 34329</strain>
    </source>
</reference>
<dbReference type="PANTHER" id="PTHR39602">
    <property type="entry name" value="ACW-9"/>
    <property type="match status" value="1"/>
</dbReference>
<evidence type="ECO:0008006" key="4">
    <source>
        <dbReference type="Google" id="ProtNLM"/>
    </source>
</evidence>
<sequence length="151" mass="15808">MKFLALASLLSLTSATPLAFLKRAEAKSMMSSVPEWTIESMLRCCNEADTSCEWSFGINTNDGSASTPCTMTVSASGSTPASEADGGQVACGVFTVTSGWSGQFGEGNGFTVLSVVNYAKGLIVWPGYTDVQLDGGEVVEPDQSYQPQALP</sequence>
<gene>
    <name evidence="2" type="ORF">MKZ38_005903</name>
</gene>
<keyword evidence="1" id="KW-0732">Signal</keyword>
<comment type="caution">
    <text evidence="2">The sequence shown here is derived from an EMBL/GenBank/DDBJ whole genome shotgun (WGS) entry which is preliminary data.</text>
</comment>
<organism evidence="2 3">
    <name type="scientific">Zalerion maritima</name>
    <dbReference type="NCBI Taxonomy" id="339359"/>
    <lineage>
        <taxon>Eukaryota</taxon>
        <taxon>Fungi</taxon>
        <taxon>Dikarya</taxon>
        <taxon>Ascomycota</taxon>
        <taxon>Pezizomycotina</taxon>
        <taxon>Sordariomycetes</taxon>
        <taxon>Lulworthiomycetidae</taxon>
        <taxon>Lulworthiales</taxon>
        <taxon>Lulworthiaceae</taxon>
        <taxon>Zalerion</taxon>
    </lineage>
</organism>
<proteinExistence type="predicted"/>
<feature type="chain" id="PRO_5041935779" description="Small secreted protein" evidence="1">
    <location>
        <begin position="16"/>
        <end position="151"/>
    </location>
</feature>
<dbReference type="Proteomes" id="UP001201980">
    <property type="component" value="Unassembled WGS sequence"/>
</dbReference>
<feature type="signal peptide" evidence="1">
    <location>
        <begin position="1"/>
        <end position="15"/>
    </location>
</feature>
<evidence type="ECO:0000313" key="3">
    <source>
        <dbReference type="Proteomes" id="UP001201980"/>
    </source>
</evidence>